<evidence type="ECO:0000313" key="2">
    <source>
        <dbReference type="Proteomes" id="UP000255291"/>
    </source>
</evidence>
<reference evidence="1 2" key="1">
    <citation type="submission" date="2018-07" db="EMBL/GenBank/DDBJ databases">
        <title>The use of a cohorting ward and systematic surveillance cultures for the control of a Klebsiella pneumoniae carbapenemase (KPC)-producing Enterobacteriaceae outbreak.</title>
        <authorList>
            <person name="Doi Y."/>
        </authorList>
    </citation>
    <scope>NUCLEOTIDE SEQUENCE [LARGE SCALE GENOMIC DNA]</scope>
    <source>
        <strain evidence="1 2">1-RC-17-04017</strain>
    </source>
</reference>
<gene>
    <name evidence="1" type="ORF">DXF87_26180</name>
</gene>
<dbReference type="Proteomes" id="UP000255291">
    <property type="component" value="Unassembled WGS sequence"/>
</dbReference>
<protein>
    <submittedName>
        <fullName evidence="1">AAA family ATPase</fullName>
    </submittedName>
</protein>
<evidence type="ECO:0000313" key="1">
    <source>
        <dbReference type="EMBL" id="RDT52003.1"/>
    </source>
</evidence>
<dbReference type="AlphaFoldDB" id="A0ABD7GP04"/>
<feature type="non-terminal residue" evidence="1">
    <location>
        <position position="1"/>
    </location>
</feature>
<name>A0ABD7GP04_9ENTR</name>
<proteinExistence type="predicted"/>
<dbReference type="EMBL" id="QRBW01000353">
    <property type="protein sequence ID" value="RDT52003.1"/>
    <property type="molecule type" value="Genomic_DNA"/>
</dbReference>
<sequence>SRQFLVKQGQQSAIASFNLYPRNSDDIDADIKTMDNVLSVLSGEPQNAEIAHELVERLGNDPEVWLKEYWRLTA</sequence>
<organism evidence="1 2">
    <name type="scientific">Enterobacter roggenkampii</name>
    <dbReference type="NCBI Taxonomy" id="1812935"/>
    <lineage>
        <taxon>Bacteria</taxon>
        <taxon>Pseudomonadati</taxon>
        <taxon>Pseudomonadota</taxon>
        <taxon>Gammaproteobacteria</taxon>
        <taxon>Enterobacterales</taxon>
        <taxon>Enterobacteriaceae</taxon>
        <taxon>Enterobacter</taxon>
        <taxon>Enterobacter cloacae complex</taxon>
    </lineage>
</organism>
<accession>A0ABD7GP04</accession>
<comment type="caution">
    <text evidence="1">The sequence shown here is derived from an EMBL/GenBank/DDBJ whole genome shotgun (WGS) entry which is preliminary data.</text>
</comment>